<dbReference type="Proteomes" id="UP000182737">
    <property type="component" value="Unassembled WGS sequence"/>
</dbReference>
<dbReference type="RefSeq" id="WP_074933110.1">
    <property type="nucleotide sequence ID" value="NZ_FORI01000010.1"/>
</dbReference>
<reference evidence="2" key="1">
    <citation type="submission" date="2016-10" db="EMBL/GenBank/DDBJ databases">
        <authorList>
            <person name="Varghese N."/>
            <person name="Submissions S."/>
        </authorList>
    </citation>
    <scope>NUCLEOTIDE SEQUENCE [LARGE SCALE GENOMIC DNA]</scope>
    <source>
        <strain evidence="2">XBD1002</strain>
    </source>
</reference>
<accession>A0A1I3MQT8</accession>
<dbReference type="InterPro" id="IPR010106">
    <property type="entry name" value="RpnA"/>
</dbReference>
<name>A0A1I3MQT8_9SPIR</name>
<dbReference type="NCBIfam" id="TIGR01784">
    <property type="entry name" value="T_den_put_tspse"/>
    <property type="match status" value="1"/>
</dbReference>
<organism evidence="1 2">
    <name type="scientific">Treponema bryantii</name>
    <dbReference type="NCBI Taxonomy" id="163"/>
    <lineage>
        <taxon>Bacteria</taxon>
        <taxon>Pseudomonadati</taxon>
        <taxon>Spirochaetota</taxon>
        <taxon>Spirochaetia</taxon>
        <taxon>Spirochaetales</taxon>
        <taxon>Treponemataceae</taxon>
        <taxon>Treponema</taxon>
    </lineage>
</organism>
<evidence type="ECO:0000313" key="2">
    <source>
        <dbReference type="Proteomes" id="UP000182737"/>
    </source>
</evidence>
<dbReference type="EMBL" id="FORI01000010">
    <property type="protein sequence ID" value="SFI99075.1"/>
    <property type="molecule type" value="Genomic_DNA"/>
</dbReference>
<dbReference type="AlphaFoldDB" id="A0A1I3MQT8"/>
<evidence type="ECO:0008006" key="3">
    <source>
        <dbReference type="Google" id="ProtNLM"/>
    </source>
</evidence>
<sequence length="286" mass="33017">MCTPETNPNTIPTPEEEWKNATIANNFIFYKVMRYNPDVCKQLLEILLEIKIDHIEMTQEEYVDIDFGKKAIRLDVYAVGAKRAFNLEMQATDTKELPERSRFYQSALDLDDLNAGTDYIDLKTSYIIFICVPDIFGKGLAKYTFENTCIEQPDLKLNDRSYKYFFIANNYDKILNKEQKSFLQLVTSNKSTSAFADKIVKLVEDAKRNTQWRKQFMDFKHHLSQSFREGKEAGFKEGLKEGEQNKAVETAKTMLADNLPPEKVAHYSGLSLEQVLELQKTTPVQA</sequence>
<dbReference type="OrthoDB" id="9775482at2"/>
<dbReference type="Pfam" id="PF12784">
    <property type="entry name" value="PDDEXK_2"/>
    <property type="match status" value="1"/>
</dbReference>
<evidence type="ECO:0000313" key="1">
    <source>
        <dbReference type="EMBL" id="SFI99075.1"/>
    </source>
</evidence>
<proteinExistence type="predicted"/>
<gene>
    <name evidence="1" type="ORF">SAMN04487775_11038</name>
</gene>
<protein>
    <recommendedName>
        <fullName evidence="3">Rpn family recombination-promoting nuclease/putative transposase</fullName>
    </recommendedName>
</protein>
<keyword evidence="2" id="KW-1185">Reference proteome</keyword>